<keyword evidence="2" id="KW-0472">Membrane</keyword>
<keyword evidence="2" id="KW-1133">Transmembrane helix</keyword>
<evidence type="ECO:0000256" key="1">
    <source>
        <dbReference type="SAM" id="MobiDB-lite"/>
    </source>
</evidence>
<feature type="transmembrane region" description="Helical" evidence="2">
    <location>
        <begin position="135"/>
        <end position="157"/>
    </location>
</feature>
<comment type="caution">
    <text evidence="4">The sequence shown here is derived from an EMBL/GenBank/DDBJ whole genome shotgun (WGS) entry which is preliminary data.</text>
</comment>
<feature type="transmembrane region" description="Helical" evidence="2">
    <location>
        <begin position="29"/>
        <end position="50"/>
    </location>
</feature>
<sequence length="227" mass="24963">MVLLSGFIGLIVQSFLAYRVYVLSRKNIFVVTLVLLPVLGLFAVTVAYFAKAWHFTTFAELALVGGFSRAVNVLGAVSDLCITSALSFYLWSSKSGMRKTDAIVNRLILFCVRTGLLTTACAILSLITISVLPNTFVYITFYSTLARFYSVSLLTTLNARADLRSQTSGTTHSLANVSLDNNNNTSNRTGRPMVTTDSDSGVRHIAIKQDVETLITNEYEMKAQRSF</sequence>
<proteinExistence type="predicted"/>
<feature type="domain" description="DUF6534" evidence="3">
    <location>
        <begin position="76"/>
        <end position="161"/>
    </location>
</feature>
<evidence type="ECO:0000259" key="3">
    <source>
        <dbReference type="Pfam" id="PF20152"/>
    </source>
</evidence>
<dbReference type="Pfam" id="PF20152">
    <property type="entry name" value="DUF6534"/>
    <property type="match status" value="1"/>
</dbReference>
<feature type="transmembrane region" description="Helical" evidence="2">
    <location>
        <begin position="103"/>
        <end position="129"/>
    </location>
</feature>
<evidence type="ECO:0000313" key="5">
    <source>
        <dbReference type="Proteomes" id="UP001465976"/>
    </source>
</evidence>
<keyword evidence="2" id="KW-0812">Transmembrane</keyword>
<feature type="transmembrane region" description="Helical" evidence="2">
    <location>
        <begin position="6"/>
        <end position="22"/>
    </location>
</feature>
<dbReference type="PANTHER" id="PTHR40465">
    <property type="entry name" value="CHROMOSOME 1, WHOLE GENOME SHOTGUN SEQUENCE"/>
    <property type="match status" value="1"/>
</dbReference>
<dbReference type="InterPro" id="IPR045339">
    <property type="entry name" value="DUF6534"/>
</dbReference>
<feature type="transmembrane region" description="Helical" evidence="2">
    <location>
        <begin position="70"/>
        <end position="91"/>
    </location>
</feature>
<dbReference type="PANTHER" id="PTHR40465:SF1">
    <property type="entry name" value="DUF6534 DOMAIN-CONTAINING PROTEIN"/>
    <property type="match status" value="1"/>
</dbReference>
<reference evidence="4 5" key="1">
    <citation type="submission" date="2024-02" db="EMBL/GenBank/DDBJ databases">
        <title>A draft genome for the cacao thread blight pathogen Marasmius crinis-equi.</title>
        <authorList>
            <person name="Cohen S.P."/>
            <person name="Baruah I.K."/>
            <person name="Amoako-Attah I."/>
            <person name="Bukari Y."/>
            <person name="Meinhardt L.W."/>
            <person name="Bailey B.A."/>
        </authorList>
    </citation>
    <scope>NUCLEOTIDE SEQUENCE [LARGE SCALE GENOMIC DNA]</scope>
    <source>
        <strain evidence="4 5">GH-76</strain>
    </source>
</reference>
<feature type="region of interest" description="Disordered" evidence="1">
    <location>
        <begin position="174"/>
        <end position="197"/>
    </location>
</feature>
<gene>
    <name evidence="4" type="ORF">V5O48_005967</name>
</gene>
<protein>
    <recommendedName>
        <fullName evidence="3">DUF6534 domain-containing protein</fullName>
    </recommendedName>
</protein>
<keyword evidence="5" id="KW-1185">Reference proteome</keyword>
<name>A0ABR3FLB2_9AGAR</name>
<evidence type="ECO:0000256" key="2">
    <source>
        <dbReference type="SAM" id="Phobius"/>
    </source>
</evidence>
<organism evidence="4 5">
    <name type="scientific">Marasmius crinis-equi</name>
    <dbReference type="NCBI Taxonomy" id="585013"/>
    <lineage>
        <taxon>Eukaryota</taxon>
        <taxon>Fungi</taxon>
        <taxon>Dikarya</taxon>
        <taxon>Basidiomycota</taxon>
        <taxon>Agaricomycotina</taxon>
        <taxon>Agaricomycetes</taxon>
        <taxon>Agaricomycetidae</taxon>
        <taxon>Agaricales</taxon>
        <taxon>Marasmiineae</taxon>
        <taxon>Marasmiaceae</taxon>
        <taxon>Marasmius</taxon>
    </lineage>
</organism>
<dbReference type="Proteomes" id="UP001465976">
    <property type="component" value="Unassembled WGS sequence"/>
</dbReference>
<dbReference type="EMBL" id="JBAHYK010000255">
    <property type="protein sequence ID" value="KAL0576000.1"/>
    <property type="molecule type" value="Genomic_DNA"/>
</dbReference>
<evidence type="ECO:0000313" key="4">
    <source>
        <dbReference type="EMBL" id="KAL0576000.1"/>
    </source>
</evidence>
<feature type="compositionally biased region" description="Low complexity" evidence="1">
    <location>
        <begin position="174"/>
        <end position="187"/>
    </location>
</feature>
<accession>A0ABR3FLB2</accession>